<name>A0ABD2YVI4_9GENT</name>
<feature type="transmembrane region" description="Helical" evidence="1">
    <location>
        <begin position="47"/>
        <end position="69"/>
    </location>
</feature>
<keyword evidence="1" id="KW-0472">Membrane</keyword>
<comment type="caution">
    <text evidence="2">The sequence shown here is derived from an EMBL/GenBank/DDBJ whole genome shotgun (WGS) entry which is preliminary data.</text>
</comment>
<accession>A0ABD2YVI4</accession>
<keyword evidence="1" id="KW-0812">Transmembrane</keyword>
<organism evidence="2 3">
    <name type="scientific">Cinchona calisaya</name>
    <dbReference type="NCBI Taxonomy" id="153742"/>
    <lineage>
        <taxon>Eukaryota</taxon>
        <taxon>Viridiplantae</taxon>
        <taxon>Streptophyta</taxon>
        <taxon>Embryophyta</taxon>
        <taxon>Tracheophyta</taxon>
        <taxon>Spermatophyta</taxon>
        <taxon>Magnoliopsida</taxon>
        <taxon>eudicotyledons</taxon>
        <taxon>Gunneridae</taxon>
        <taxon>Pentapetalae</taxon>
        <taxon>asterids</taxon>
        <taxon>lamiids</taxon>
        <taxon>Gentianales</taxon>
        <taxon>Rubiaceae</taxon>
        <taxon>Cinchonoideae</taxon>
        <taxon>Cinchoneae</taxon>
        <taxon>Cinchona</taxon>
    </lineage>
</organism>
<reference evidence="2 3" key="1">
    <citation type="submission" date="2024-11" db="EMBL/GenBank/DDBJ databases">
        <title>A near-complete genome assembly of Cinchona calisaya.</title>
        <authorList>
            <person name="Lian D.C."/>
            <person name="Zhao X.W."/>
            <person name="Wei L."/>
        </authorList>
    </citation>
    <scope>NUCLEOTIDE SEQUENCE [LARGE SCALE GENOMIC DNA]</scope>
    <source>
        <tissue evidence="2">Nenye</tissue>
    </source>
</reference>
<dbReference type="Proteomes" id="UP001630127">
    <property type="component" value="Unassembled WGS sequence"/>
</dbReference>
<dbReference type="AlphaFoldDB" id="A0ABD2YVI4"/>
<dbReference type="EMBL" id="JBJUIK010000012">
    <property type="protein sequence ID" value="KAL3510886.1"/>
    <property type="molecule type" value="Genomic_DNA"/>
</dbReference>
<gene>
    <name evidence="2" type="ORF">ACH5RR_030287</name>
</gene>
<evidence type="ECO:0000256" key="1">
    <source>
        <dbReference type="SAM" id="Phobius"/>
    </source>
</evidence>
<sequence>MMGLGLGLGVGEEDNHSKRGVIGGVRKDGNRINLAGGGFGANCLGKLTWLLVGGSMWTIVEMFFKIYLAGGGFGADGLGKLAVAVGWGSMWTIWLGLTAVVVWIGGGKRIGVPPSPISTAHSATGQRTPNSRIISYGIIERNTIPCSRRGAYLTIIAKMVSKQILTNEDAVTVTIAEFPKQTPSFSLLDFCQLILPGALANLRNSLWRNNGLLFCTMSKHFMAK</sequence>
<proteinExistence type="predicted"/>
<feature type="transmembrane region" description="Helical" evidence="1">
    <location>
        <begin position="81"/>
        <end position="105"/>
    </location>
</feature>
<keyword evidence="3" id="KW-1185">Reference proteome</keyword>
<protein>
    <submittedName>
        <fullName evidence="2">Uncharacterized protein</fullName>
    </submittedName>
</protein>
<evidence type="ECO:0000313" key="3">
    <source>
        <dbReference type="Proteomes" id="UP001630127"/>
    </source>
</evidence>
<keyword evidence="1" id="KW-1133">Transmembrane helix</keyword>
<evidence type="ECO:0000313" key="2">
    <source>
        <dbReference type="EMBL" id="KAL3510886.1"/>
    </source>
</evidence>